<feature type="binding site" evidence="5">
    <location>
        <position position="222"/>
    </location>
    <ligand>
        <name>dimethylallyl diphosphate</name>
        <dbReference type="ChEBI" id="CHEBI:57623"/>
    </ligand>
</feature>
<feature type="binding site" evidence="5">
    <location>
        <position position="126"/>
    </location>
    <ligand>
        <name>(2E)-4-hydroxy-3-methylbut-2-enyl diphosphate</name>
        <dbReference type="ChEBI" id="CHEBI:128753"/>
    </ligand>
</feature>
<feature type="active site" description="Proton donor" evidence="5">
    <location>
        <position position="128"/>
    </location>
</feature>
<dbReference type="PANTHER" id="PTHR30426:SF0">
    <property type="entry name" value="4-HYDROXY-3-METHYLBUT-2-ENYL DIPHOSPHATE REDUCTASE"/>
    <property type="match status" value="1"/>
</dbReference>
<sequence>MELVIAKTAGFCMGVDMALHKLDNAVAAPPQDVTIYTLGPIIHNPQVLARYKEQGVLQTDGTKPLKTGDVVVIRAHGIPRRIQLELEAQNVTIVDATCPKVKKAQILIQRQAEQNKHLLLFGERDHPEVQGLVSYAPRHTVFETLEELCAHGIDSAETYFLAAQTTQDRESFNAVREYLIKHVDADMTILDTICMATKDRQEEVRELSHKVQAMVIVGGKNSGNTRRLAQIAQESGIFAVHVETAEELPLEELAAFERIGLTAGASTPSWIIEDVAQTLRMALPDKV</sequence>
<feature type="binding site" evidence="5">
    <location>
        <position position="12"/>
    </location>
    <ligand>
        <name>[4Fe-4S] cluster</name>
        <dbReference type="ChEBI" id="CHEBI:49883"/>
    </ligand>
</feature>
<feature type="binding site" evidence="5">
    <location>
        <position position="76"/>
    </location>
    <ligand>
        <name>isopentenyl diphosphate</name>
        <dbReference type="ChEBI" id="CHEBI:128769"/>
    </ligand>
</feature>
<keyword evidence="7" id="KW-1185">Reference proteome</keyword>
<dbReference type="Proteomes" id="UP000198635">
    <property type="component" value="Unassembled WGS sequence"/>
</dbReference>
<dbReference type="GO" id="GO:0016114">
    <property type="term" value="P:terpenoid biosynthetic process"/>
    <property type="evidence" value="ECO:0007669"/>
    <property type="project" value="UniProtKB-UniRule"/>
</dbReference>
<evidence type="ECO:0000256" key="2">
    <source>
        <dbReference type="ARBA" id="ARBA00022723"/>
    </source>
</evidence>
<evidence type="ECO:0000256" key="4">
    <source>
        <dbReference type="ARBA" id="ARBA00023014"/>
    </source>
</evidence>
<dbReference type="GO" id="GO:0050992">
    <property type="term" value="P:dimethylallyl diphosphate biosynthetic process"/>
    <property type="evidence" value="ECO:0007669"/>
    <property type="project" value="UniProtKB-UniRule"/>
</dbReference>
<dbReference type="EC" id="1.17.7.4" evidence="5"/>
<feature type="binding site" evidence="5">
    <location>
        <position position="165"/>
    </location>
    <ligand>
        <name>(2E)-4-hydroxy-3-methylbut-2-enyl diphosphate</name>
        <dbReference type="ChEBI" id="CHEBI:128753"/>
    </ligand>
</feature>
<dbReference type="GO" id="GO:0051745">
    <property type="term" value="F:4-hydroxy-3-methylbut-2-enyl diphosphate reductase activity"/>
    <property type="evidence" value="ECO:0007669"/>
    <property type="project" value="UniProtKB-UniRule"/>
</dbReference>
<dbReference type="Gene3D" id="3.40.1010.20">
    <property type="entry name" value="4-hydroxy-3-methylbut-2-enyl diphosphate reductase, catalytic domain"/>
    <property type="match status" value="2"/>
</dbReference>
<comment type="catalytic activity">
    <reaction evidence="5">
        <text>isopentenyl diphosphate + 2 oxidized [2Fe-2S]-[ferredoxin] + H2O = (2E)-4-hydroxy-3-methylbut-2-enyl diphosphate + 2 reduced [2Fe-2S]-[ferredoxin] + 2 H(+)</text>
        <dbReference type="Rhea" id="RHEA:24488"/>
        <dbReference type="Rhea" id="RHEA-COMP:10000"/>
        <dbReference type="Rhea" id="RHEA-COMP:10001"/>
        <dbReference type="ChEBI" id="CHEBI:15377"/>
        <dbReference type="ChEBI" id="CHEBI:15378"/>
        <dbReference type="ChEBI" id="CHEBI:33737"/>
        <dbReference type="ChEBI" id="CHEBI:33738"/>
        <dbReference type="ChEBI" id="CHEBI:128753"/>
        <dbReference type="ChEBI" id="CHEBI:128769"/>
        <dbReference type="EC" id="1.17.7.4"/>
    </reaction>
</comment>
<keyword evidence="3 5" id="KW-0408">Iron</keyword>
<comment type="caution">
    <text evidence="5">Lacks conserved residue(s) required for the propagation of feature annotation.</text>
</comment>
<feature type="binding site" evidence="5">
    <location>
        <position position="43"/>
    </location>
    <ligand>
        <name>(2E)-4-hydroxy-3-methylbut-2-enyl diphosphate</name>
        <dbReference type="ChEBI" id="CHEBI:128753"/>
    </ligand>
</feature>
<dbReference type="STRING" id="52560.SAMN04488082_12738"/>
<feature type="binding site" evidence="5">
    <location>
        <position position="126"/>
    </location>
    <ligand>
        <name>dimethylallyl diphosphate</name>
        <dbReference type="ChEBI" id="CHEBI:57623"/>
    </ligand>
</feature>
<dbReference type="GO" id="GO:0046872">
    <property type="term" value="F:metal ion binding"/>
    <property type="evidence" value="ECO:0007669"/>
    <property type="project" value="UniProtKB-KW"/>
</dbReference>
<feature type="binding site" evidence="5">
    <location>
        <position position="98"/>
    </location>
    <ligand>
        <name>[4Fe-4S] cluster</name>
        <dbReference type="ChEBI" id="CHEBI:49883"/>
    </ligand>
</feature>
<accession>A0A1I3ZW28</accession>
<feature type="binding site" evidence="5">
    <location>
        <position position="194"/>
    </location>
    <ligand>
        <name>[4Fe-4S] cluster</name>
        <dbReference type="ChEBI" id="CHEBI:49883"/>
    </ligand>
</feature>
<dbReference type="OrthoDB" id="9804068at2"/>
<feature type="binding site" evidence="5">
    <location>
        <position position="224"/>
    </location>
    <ligand>
        <name>(2E)-4-hydroxy-3-methylbut-2-enyl diphosphate</name>
        <dbReference type="ChEBI" id="CHEBI:128753"/>
    </ligand>
</feature>
<comment type="function">
    <text evidence="5">Catalyzes the conversion of 1-hydroxy-2-methyl-2-(E)-butenyl 4-diphosphate (HMBPP) into a mixture of isopentenyl diphosphate (IPP) and dimethylallyl diphosphate (DMAPP). Acts in the terminal step of the DOXP/MEP pathway for isoprenoid precursor biosynthesis.</text>
</comment>
<keyword evidence="1 5" id="KW-0004">4Fe-4S</keyword>
<dbReference type="HAMAP" id="MF_00191">
    <property type="entry name" value="IspH"/>
    <property type="match status" value="1"/>
</dbReference>
<dbReference type="GO" id="GO:0051539">
    <property type="term" value="F:4 iron, 4 sulfur cluster binding"/>
    <property type="evidence" value="ECO:0007669"/>
    <property type="project" value="UniProtKB-UniRule"/>
</dbReference>
<keyword evidence="2 5" id="KW-0479">Metal-binding</keyword>
<feature type="binding site" evidence="5">
    <location>
        <position position="224"/>
    </location>
    <ligand>
        <name>isopentenyl diphosphate</name>
        <dbReference type="ChEBI" id="CHEBI:128769"/>
    </ligand>
</feature>
<comment type="pathway">
    <text evidence="5">Isoprenoid biosynthesis; dimethylallyl diphosphate biosynthesis; dimethylallyl diphosphate from (2E)-4-hydroxy-3-methylbutenyl diphosphate: step 1/1.</text>
</comment>
<feature type="binding site" evidence="5">
    <location>
        <position position="266"/>
    </location>
    <ligand>
        <name>(2E)-4-hydroxy-3-methylbut-2-enyl diphosphate</name>
        <dbReference type="ChEBI" id="CHEBI:128753"/>
    </ligand>
</feature>
<comment type="pathway">
    <text evidence="5">Isoprenoid biosynthesis; isopentenyl diphosphate biosynthesis via DXP pathway; isopentenyl diphosphate from 1-deoxy-D-xylulose 5-phosphate: step 6/6.</text>
</comment>
<evidence type="ECO:0000256" key="3">
    <source>
        <dbReference type="ARBA" id="ARBA00023004"/>
    </source>
</evidence>
<name>A0A1I3ZW28_9BACT</name>
<feature type="binding site" evidence="5">
    <location>
        <position position="76"/>
    </location>
    <ligand>
        <name>(2E)-4-hydroxy-3-methylbut-2-enyl diphosphate</name>
        <dbReference type="ChEBI" id="CHEBI:128753"/>
    </ligand>
</feature>
<feature type="binding site" evidence="5">
    <location>
        <position position="266"/>
    </location>
    <ligand>
        <name>dimethylallyl diphosphate</name>
        <dbReference type="ChEBI" id="CHEBI:57623"/>
    </ligand>
</feature>
<comment type="similarity">
    <text evidence="5">Belongs to the IspH family.</text>
</comment>
<protein>
    <recommendedName>
        <fullName evidence="5">4-hydroxy-3-methylbut-2-enyl diphosphate reductase</fullName>
        <shortName evidence="5">HMBPP reductase</shortName>
        <ecNumber evidence="5">1.17.7.4</ecNumber>
    </recommendedName>
</protein>
<keyword evidence="5" id="KW-0414">Isoprene biosynthesis</keyword>
<comment type="cofactor">
    <cofactor evidence="5">
        <name>[4Fe-4S] cluster</name>
        <dbReference type="ChEBI" id="CHEBI:49883"/>
    </cofactor>
    <text evidence="5">Binds 1 [4Fe-4S] cluster per subunit.</text>
</comment>
<feature type="binding site" evidence="5">
    <location>
        <position position="76"/>
    </location>
    <ligand>
        <name>dimethylallyl diphosphate</name>
        <dbReference type="ChEBI" id="CHEBI:57623"/>
    </ligand>
</feature>
<reference evidence="7" key="1">
    <citation type="submission" date="2016-10" db="EMBL/GenBank/DDBJ databases">
        <authorList>
            <person name="Varghese N."/>
            <person name="Submissions S."/>
        </authorList>
    </citation>
    <scope>NUCLEOTIDE SEQUENCE [LARGE SCALE GENOMIC DNA]</scope>
    <source>
        <strain evidence="7">DSM 5918</strain>
    </source>
</reference>
<comment type="catalytic activity">
    <reaction evidence="5">
        <text>dimethylallyl diphosphate + 2 oxidized [2Fe-2S]-[ferredoxin] + H2O = (2E)-4-hydroxy-3-methylbut-2-enyl diphosphate + 2 reduced [2Fe-2S]-[ferredoxin] + 2 H(+)</text>
        <dbReference type="Rhea" id="RHEA:24825"/>
        <dbReference type="Rhea" id="RHEA-COMP:10000"/>
        <dbReference type="Rhea" id="RHEA-COMP:10001"/>
        <dbReference type="ChEBI" id="CHEBI:15377"/>
        <dbReference type="ChEBI" id="CHEBI:15378"/>
        <dbReference type="ChEBI" id="CHEBI:33737"/>
        <dbReference type="ChEBI" id="CHEBI:33738"/>
        <dbReference type="ChEBI" id="CHEBI:57623"/>
        <dbReference type="ChEBI" id="CHEBI:128753"/>
        <dbReference type="EC" id="1.17.7.4"/>
    </reaction>
</comment>
<dbReference type="PANTHER" id="PTHR30426">
    <property type="entry name" value="4-HYDROXY-3-METHYLBUT-2-ENYL DIPHOSPHATE REDUCTASE"/>
    <property type="match status" value="1"/>
</dbReference>
<dbReference type="AlphaFoldDB" id="A0A1I3ZW28"/>
<dbReference type="GO" id="GO:0019288">
    <property type="term" value="P:isopentenyl diphosphate biosynthetic process, methylerythritol 4-phosphate pathway"/>
    <property type="evidence" value="ECO:0007669"/>
    <property type="project" value="UniProtKB-UniRule"/>
</dbReference>
<keyword evidence="5" id="KW-0560">Oxidoreductase</keyword>
<gene>
    <name evidence="5" type="primary">ispH</name>
    <name evidence="6" type="ORF">SAMN04488082_12738</name>
</gene>
<feature type="binding site" evidence="5">
    <location>
        <position position="222"/>
    </location>
    <ligand>
        <name>isopentenyl diphosphate</name>
        <dbReference type="ChEBI" id="CHEBI:128769"/>
    </ligand>
</feature>
<dbReference type="RefSeq" id="WP_092379315.1">
    <property type="nucleotide sequence ID" value="NZ_FORX01000027.1"/>
</dbReference>
<keyword evidence="4 5" id="KW-0411">Iron-sulfur</keyword>
<dbReference type="InterPro" id="IPR003451">
    <property type="entry name" value="LytB/IspH"/>
</dbReference>
<evidence type="ECO:0000313" key="7">
    <source>
        <dbReference type="Proteomes" id="UP000198635"/>
    </source>
</evidence>
<feature type="binding site" evidence="5">
    <location>
        <position position="222"/>
    </location>
    <ligand>
        <name>(2E)-4-hydroxy-3-methylbut-2-enyl diphosphate</name>
        <dbReference type="ChEBI" id="CHEBI:128753"/>
    </ligand>
</feature>
<dbReference type="Gene3D" id="3.40.50.11270">
    <property type="match status" value="1"/>
</dbReference>
<proteinExistence type="inferred from homology"/>
<evidence type="ECO:0000313" key="6">
    <source>
        <dbReference type="EMBL" id="SFK48285.1"/>
    </source>
</evidence>
<organism evidence="6 7">
    <name type="scientific">Desulfomicrobium apsheronum</name>
    <dbReference type="NCBI Taxonomy" id="52560"/>
    <lineage>
        <taxon>Bacteria</taxon>
        <taxon>Pseudomonadati</taxon>
        <taxon>Thermodesulfobacteriota</taxon>
        <taxon>Desulfovibrionia</taxon>
        <taxon>Desulfovibrionales</taxon>
        <taxon>Desulfomicrobiaceae</taxon>
        <taxon>Desulfomicrobium</taxon>
    </lineage>
</organism>
<feature type="binding site" evidence="5">
    <location>
        <position position="43"/>
    </location>
    <ligand>
        <name>isopentenyl diphosphate</name>
        <dbReference type="ChEBI" id="CHEBI:128769"/>
    </ligand>
</feature>
<feature type="binding site" evidence="5">
    <location>
        <position position="126"/>
    </location>
    <ligand>
        <name>isopentenyl diphosphate</name>
        <dbReference type="ChEBI" id="CHEBI:128769"/>
    </ligand>
</feature>
<feature type="binding site" evidence="5">
    <location>
        <position position="43"/>
    </location>
    <ligand>
        <name>dimethylallyl diphosphate</name>
        <dbReference type="ChEBI" id="CHEBI:57623"/>
    </ligand>
</feature>
<feature type="binding site" evidence="5">
    <location>
        <position position="224"/>
    </location>
    <ligand>
        <name>dimethylallyl diphosphate</name>
        <dbReference type="ChEBI" id="CHEBI:57623"/>
    </ligand>
</feature>
<feature type="binding site" evidence="5">
    <location>
        <position position="266"/>
    </location>
    <ligand>
        <name>isopentenyl diphosphate</name>
        <dbReference type="ChEBI" id="CHEBI:128769"/>
    </ligand>
</feature>
<dbReference type="UniPathway" id="UPA00056">
    <property type="reaction ID" value="UER00097"/>
</dbReference>
<dbReference type="EMBL" id="FORX01000027">
    <property type="protein sequence ID" value="SFK48285.1"/>
    <property type="molecule type" value="Genomic_DNA"/>
</dbReference>
<dbReference type="CDD" id="cd13944">
    <property type="entry name" value="lytB_ispH"/>
    <property type="match status" value="1"/>
</dbReference>
<evidence type="ECO:0000256" key="1">
    <source>
        <dbReference type="ARBA" id="ARBA00022485"/>
    </source>
</evidence>
<dbReference type="Pfam" id="PF02401">
    <property type="entry name" value="LYTB"/>
    <property type="match status" value="1"/>
</dbReference>
<evidence type="ECO:0000256" key="5">
    <source>
        <dbReference type="HAMAP-Rule" id="MF_00191"/>
    </source>
</evidence>
<dbReference type="UniPathway" id="UPA00059">
    <property type="reaction ID" value="UER00105"/>
</dbReference>
<dbReference type="NCBIfam" id="TIGR00216">
    <property type="entry name" value="ispH_lytB"/>
    <property type="match status" value="1"/>
</dbReference>